<dbReference type="SUPFAM" id="SSF52058">
    <property type="entry name" value="L domain-like"/>
    <property type="match status" value="1"/>
</dbReference>
<reference evidence="4 5" key="1">
    <citation type="submission" date="2024-05" db="EMBL/GenBank/DDBJ databases">
        <authorList>
            <person name="Wallberg A."/>
        </authorList>
    </citation>
    <scope>NUCLEOTIDE SEQUENCE [LARGE SCALE GENOMIC DNA]</scope>
</reference>
<dbReference type="InterPro" id="IPR001611">
    <property type="entry name" value="Leu-rich_rpt"/>
</dbReference>
<evidence type="ECO:0000256" key="3">
    <source>
        <dbReference type="SAM" id="Phobius"/>
    </source>
</evidence>
<dbReference type="Proteomes" id="UP001497623">
    <property type="component" value="Unassembled WGS sequence"/>
</dbReference>
<protein>
    <submittedName>
        <fullName evidence="4">Uncharacterized protein</fullName>
    </submittedName>
</protein>
<keyword evidence="3" id="KW-0812">Transmembrane</keyword>
<feature type="non-terminal residue" evidence="4">
    <location>
        <position position="227"/>
    </location>
</feature>
<feature type="non-terminal residue" evidence="4">
    <location>
        <position position="1"/>
    </location>
</feature>
<feature type="transmembrane region" description="Helical" evidence="3">
    <location>
        <begin position="6"/>
        <end position="25"/>
    </location>
</feature>
<proteinExistence type="predicted"/>
<keyword evidence="3" id="KW-0472">Membrane</keyword>
<comment type="caution">
    <text evidence="4">The sequence shown here is derived from an EMBL/GenBank/DDBJ whole genome shotgun (WGS) entry which is preliminary data.</text>
</comment>
<dbReference type="EMBL" id="CAXKWB010005133">
    <property type="protein sequence ID" value="CAL4076886.1"/>
    <property type="molecule type" value="Genomic_DNA"/>
</dbReference>
<evidence type="ECO:0000313" key="4">
    <source>
        <dbReference type="EMBL" id="CAL4076886.1"/>
    </source>
</evidence>
<dbReference type="PANTHER" id="PTHR24366:SF96">
    <property type="entry name" value="LEUCINE RICH REPEAT CONTAINING 53"/>
    <property type="match status" value="1"/>
</dbReference>
<keyword evidence="1" id="KW-0433">Leucine-rich repeat</keyword>
<dbReference type="PANTHER" id="PTHR24366">
    <property type="entry name" value="IG(IMMUNOGLOBULIN) AND LRR(LEUCINE RICH REPEAT) DOMAINS"/>
    <property type="match status" value="1"/>
</dbReference>
<evidence type="ECO:0000256" key="1">
    <source>
        <dbReference type="ARBA" id="ARBA00022614"/>
    </source>
</evidence>
<dbReference type="Pfam" id="PF13855">
    <property type="entry name" value="LRR_8"/>
    <property type="match status" value="1"/>
</dbReference>
<dbReference type="Gene3D" id="3.80.10.10">
    <property type="entry name" value="Ribonuclease Inhibitor"/>
    <property type="match status" value="1"/>
</dbReference>
<dbReference type="AlphaFoldDB" id="A0AAV2QD82"/>
<accession>A0AAV2QD82</accession>
<dbReference type="InterPro" id="IPR032675">
    <property type="entry name" value="LRR_dom_sf"/>
</dbReference>
<evidence type="ECO:0000313" key="5">
    <source>
        <dbReference type="Proteomes" id="UP001497623"/>
    </source>
</evidence>
<evidence type="ECO:0000256" key="2">
    <source>
        <dbReference type="ARBA" id="ARBA00022737"/>
    </source>
</evidence>
<keyword evidence="5" id="KW-1185">Reference proteome</keyword>
<sequence length="227" mass="25303">FTLIILFRVMYYLHLCGFIIFVTGINSEIIEHYRDAAFSSGSAEGECPEPGDIAPCVCENTNGSLSMSCSGIQDEDELARVFEASYPSREFKKLSLSMYWNMTVLRNGVFGDVKFSHVSIVSGALETVEDYAFWNMSTTLRVLELQINNLRTFPFHTLTECGVLETLTLWENKLEGTLPQIVSPSLKTLYLGYNSLTGISHGAFNGLPKLEKIALNSAGYELKNLPK</sequence>
<keyword evidence="3" id="KW-1133">Transmembrane helix</keyword>
<gene>
    <name evidence="4" type="ORF">MNOR_LOCUS10270</name>
</gene>
<keyword evidence="2" id="KW-0677">Repeat</keyword>
<name>A0AAV2QD82_MEGNR</name>
<organism evidence="4 5">
    <name type="scientific">Meganyctiphanes norvegica</name>
    <name type="common">Northern krill</name>
    <name type="synonym">Thysanopoda norvegica</name>
    <dbReference type="NCBI Taxonomy" id="48144"/>
    <lineage>
        <taxon>Eukaryota</taxon>
        <taxon>Metazoa</taxon>
        <taxon>Ecdysozoa</taxon>
        <taxon>Arthropoda</taxon>
        <taxon>Crustacea</taxon>
        <taxon>Multicrustacea</taxon>
        <taxon>Malacostraca</taxon>
        <taxon>Eumalacostraca</taxon>
        <taxon>Eucarida</taxon>
        <taxon>Euphausiacea</taxon>
        <taxon>Euphausiidae</taxon>
        <taxon>Meganyctiphanes</taxon>
    </lineage>
</organism>